<proteinExistence type="predicted"/>
<dbReference type="InterPro" id="IPR036273">
    <property type="entry name" value="CRAL/TRIO_N_dom_sf"/>
</dbReference>
<dbReference type="SUPFAM" id="SSF52087">
    <property type="entry name" value="CRAL/TRIO domain"/>
    <property type="match status" value="1"/>
</dbReference>
<comment type="caution">
    <text evidence="2">The sequence shown here is derived from an EMBL/GenBank/DDBJ whole genome shotgun (WGS) entry which is preliminary data.</text>
</comment>
<name>A0AAD1XN54_EUPCR</name>
<dbReference type="InterPro" id="IPR011074">
    <property type="entry name" value="CRAL/TRIO_N_dom"/>
</dbReference>
<keyword evidence="3" id="KW-1185">Reference proteome</keyword>
<organism evidence="2 3">
    <name type="scientific">Euplotes crassus</name>
    <dbReference type="NCBI Taxonomy" id="5936"/>
    <lineage>
        <taxon>Eukaryota</taxon>
        <taxon>Sar</taxon>
        <taxon>Alveolata</taxon>
        <taxon>Ciliophora</taxon>
        <taxon>Intramacronucleata</taxon>
        <taxon>Spirotrichea</taxon>
        <taxon>Hypotrichia</taxon>
        <taxon>Euplotida</taxon>
        <taxon>Euplotidae</taxon>
        <taxon>Moneuplotes</taxon>
    </lineage>
</organism>
<dbReference type="CDD" id="cd00170">
    <property type="entry name" value="SEC14"/>
    <property type="match status" value="1"/>
</dbReference>
<dbReference type="SMART" id="SM00516">
    <property type="entry name" value="SEC14"/>
    <property type="match status" value="1"/>
</dbReference>
<dbReference type="SMART" id="SM01100">
    <property type="entry name" value="CRAL_TRIO_N"/>
    <property type="match status" value="1"/>
</dbReference>
<reference evidence="2" key="1">
    <citation type="submission" date="2023-07" db="EMBL/GenBank/DDBJ databases">
        <authorList>
            <consortium name="AG Swart"/>
            <person name="Singh M."/>
            <person name="Singh A."/>
            <person name="Seah K."/>
            <person name="Emmerich C."/>
        </authorList>
    </citation>
    <scope>NUCLEOTIDE SEQUENCE</scope>
    <source>
        <strain evidence="2">DP1</strain>
    </source>
</reference>
<dbReference type="InterPro" id="IPR036865">
    <property type="entry name" value="CRAL-TRIO_dom_sf"/>
</dbReference>
<dbReference type="Pfam" id="PF03765">
    <property type="entry name" value="CRAL_TRIO_N"/>
    <property type="match status" value="1"/>
</dbReference>
<dbReference type="SUPFAM" id="SSF46938">
    <property type="entry name" value="CRAL/TRIO N-terminal domain"/>
    <property type="match status" value="1"/>
</dbReference>
<gene>
    <name evidence="2" type="ORF">ECRASSUSDP1_LOCUS17191</name>
</gene>
<dbReference type="PROSITE" id="PS50191">
    <property type="entry name" value="CRAL_TRIO"/>
    <property type="match status" value="1"/>
</dbReference>
<dbReference type="InterPro" id="IPR051026">
    <property type="entry name" value="PI/PC_transfer"/>
</dbReference>
<protein>
    <recommendedName>
        <fullName evidence="1">CRAL-TRIO domain-containing protein</fullName>
    </recommendedName>
</protein>
<dbReference type="Pfam" id="PF00650">
    <property type="entry name" value="CRAL_TRIO"/>
    <property type="match status" value="1"/>
</dbReference>
<dbReference type="PANTHER" id="PTHR45657:SF1">
    <property type="entry name" value="CRAL-TRIO DOMAIN-CONTAINING PROTEIN YKL091C-RELATED"/>
    <property type="match status" value="1"/>
</dbReference>
<sequence length="303" mass="35575">MKFFTRKQPVEEEQKLIGHLDCLTEEQQDTLEVLKKYIQEEGITTSDRYTDQYLLRFCRAREFVLDEVKLMFKEFIEWRDLREVDDCFLLYDVSNIADVKKFYKHGFHGTDKSGRPLYLDCPCTAAPIEDLLKVADKTEMTRNYIQQFEYLLHVRLPACSEASGKLIDQVTSVVDLNGLKIAMFKKSSRELIKIPMGITQKNYPEVMHSLFFINSPMSFKAIWCVLKPFIPEKTKKKVTILRPKCQEELFEYVDEENLPIEFGGQCTCEEYDGDCFESDRGPWKEFPGDKYGEEYKKQIAAHH</sequence>
<evidence type="ECO:0000259" key="1">
    <source>
        <dbReference type="PROSITE" id="PS50191"/>
    </source>
</evidence>
<dbReference type="Gene3D" id="1.10.8.20">
    <property type="entry name" value="N-terminal domain of phosphatidylinositol transfer protein sec14p"/>
    <property type="match status" value="1"/>
</dbReference>
<dbReference type="Proteomes" id="UP001295684">
    <property type="component" value="Unassembled WGS sequence"/>
</dbReference>
<dbReference type="Gene3D" id="3.40.525.10">
    <property type="entry name" value="CRAL-TRIO lipid binding domain"/>
    <property type="match status" value="1"/>
</dbReference>
<evidence type="ECO:0000313" key="2">
    <source>
        <dbReference type="EMBL" id="CAI2375826.1"/>
    </source>
</evidence>
<feature type="domain" description="CRAL-TRIO" evidence="1">
    <location>
        <begin position="95"/>
        <end position="270"/>
    </location>
</feature>
<dbReference type="PANTHER" id="PTHR45657">
    <property type="entry name" value="CRAL-TRIO DOMAIN-CONTAINING PROTEIN YKL091C-RELATED"/>
    <property type="match status" value="1"/>
</dbReference>
<accession>A0AAD1XN54</accession>
<dbReference type="InterPro" id="IPR001251">
    <property type="entry name" value="CRAL-TRIO_dom"/>
</dbReference>
<evidence type="ECO:0000313" key="3">
    <source>
        <dbReference type="Proteomes" id="UP001295684"/>
    </source>
</evidence>
<dbReference type="AlphaFoldDB" id="A0AAD1XN54"/>
<dbReference type="EMBL" id="CAMPGE010017333">
    <property type="protein sequence ID" value="CAI2375826.1"/>
    <property type="molecule type" value="Genomic_DNA"/>
</dbReference>